<feature type="domain" description="ABC transporter" evidence="5">
    <location>
        <begin position="385"/>
        <end position="574"/>
    </location>
</feature>
<feature type="region of interest" description="Disordered" evidence="4">
    <location>
        <begin position="1"/>
        <end position="27"/>
    </location>
</feature>
<dbReference type="InterPro" id="IPR003593">
    <property type="entry name" value="AAA+_ATPase"/>
</dbReference>
<evidence type="ECO:0000256" key="2">
    <source>
        <dbReference type="ARBA" id="ARBA00022741"/>
    </source>
</evidence>
<keyword evidence="7" id="KW-1185">Reference proteome</keyword>
<evidence type="ECO:0000313" key="6">
    <source>
        <dbReference type="EMBL" id="QIM19186.1"/>
    </source>
</evidence>
<gene>
    <name evidence="6" type="ORF">G7066_12535</name>
</gene>
<protein>
    <submittedName>
        <fullName evidence="6">ABC-F family ATP-binding cassette domain-containing protein</fullName>
    </submittedName>
</protein>
<dbReference type="PANTHER" id="PTHR19211:SF14">
    <property type="entry name" value="ATP-BINDING CASSETTE SUB-FAMILY F MEMBER 1"/>
    <property type="match status" value="1"/>
</dbReference>
<organism evidence="6 7">
    <name type="scientific">Leucobacter coleopterorum</name>
    <dbReference type="NCBI Taxonomy" id="2714933"/>
    <lineage>
        <taxon>Bacteria</taxon>
        <taxon>Bacillati</taxon>
        <taxon>Actinomycetota</taxon>
        <taxon>Actinomycetes</taxon>
        <taxon>Micrococcales</taxon>
        <taxon>Microbacteriaceae</taxon>
        <taxon>Leucobacter</taxon>
    </lineage>
</organism>
<feature type="compositionally biased region" description="Polar residues" evidence="4">
    <location>
        <begin position="1"/>
        <end position="10"/>
    </location>
</feature>
<accession>A0ABX6JZ45</accession>
<keyword evidence="3 6" id="KW-0067">ATP-binding</keyword>
<proteinExistence type="predicted"/>
<dbReference type="GO" id="GO:0005524">
    <property type="term" value="F:ATP binding"/>
    <property type="evidence" value="ECO:0007669"/>
    <property type="project" value="UniProtKB-KW"/>
</dbReference>
<dbReference type="InterPro" id="IPR017871">
    <property type="entry name" value="ABC_transporter-like_CS"/>
</dbReference>
<keyword evidence="2" id="KW-0547">Nucleotide-binding</keyword>
<dbReference type="InterPro" id="IPR003439">
    <property type="entry name" value="ABC_transporter-like_ATP-bd"/>
</dbReference>
<dbReference type="PANTHER" id="PTHR19211">
    <property type="entry name" value="ATP-BINDING TRANSPORT PROTEIN-RELATED"/>
    <property type="match status" value="1"/>
</dbReference>
<dbReference type="SMART" id="SM00382">
    <property type="entry name" value="AAA"/>
    <property type="match status" value="2"/>
</dbReference>
<dbReference type="InterPro" id="IPR027417">
    <property type="entry name" value="P-loop_NTPase"/>
</dbReference>
<dbReference type="CDD" id="cd03221">
    <property type="entry name" value="ABCF_EF-3"/>
    <property type="match status" value="2"/>
</dbReference>
<reference evidence="6 7" key="1">
    <citation type="submission" date="2020-03" db="EMBL/GenBank/DDBJ databases">
        <title>Leucobacter sp. nov., isolated from beetles.</title>
        <authorList>
            <person name="Hyun D.-W."/>
            <person name="Bae J.-W."/>
        </authorList>
    </citation>
    <scope>NUCLEOTIDE SEQUENCE [LARGE SCALE GENOMIC DNA]</scope>
    <source>
        <strain evidence="6 7">HDW9A</strain>
    </source>
</reference>
<feature type="domain" description="ABC transporter" evidence="5">
    <location>
        <begin position="31"/>
        <end position="282"/>
    </location>
</feature>
<dbReference type="EMBL" id="CP049933">
    <property type="protein sequence ID" value="QIM19186.1"/>
    <property type="molecule type" value="Genomic_DNA"/>
</dbReference>
<keyword evidence="1" id="KW-0677">Repeat</keyword>
<evidence type="ECO:0000313" key="7">
    <source>
        <dbReference type="Proteomes" id="UP000503441"/>
    </source>
</evidence>
<evidence type="ECO:0000259" key="5">
    <source>
        <dbReference type="PROSITE" id="PS50893"/>
    </source>
</evidence>
<dbReference type="InterPro" id="IPR050611">
    <property type="entry name" value="ABCF"/>
</dbReference>
<evidence type="ECO:0000256" key="4">
    <source>
        <dbReference type="SAM" id="MobiDB-lite"/>
    </source>
</evidence>
<dbReference type="PROSITE" id="PS50893">
    <property type="entry name" value="ABC_TRANSPORTER_2"/>
    <property type="match status" value="2"/>
</dbReference>
<evidence type="ECO:0000256" key="1">
    <source>
        <dbReference type="ARBA" id="ARBA00022737"/>
    </source>
</evidence>
<name>A0ABX6JZ45_9MICO</name>
<dbReference type="RefSeq" id="WP_166331431.1">
    <property type="nucleotide sequence ID" value="NZ_CP049933.1"/>
</dbReference>
<dbReference type="SUPFAM" id="SSF52540">
    <property type="entry name" value="P-loop containing nucleoside triphosphate hydrolases"/>
    <property type="match status" value="2"/>
</dbReference>
<dbReference type="PROSITE" id="PS00211">
    <property type="entry name" value="ABC_TRANSPORTER_1"/>
    <property type="match status" value="1"/>
</dbReference>
<sequence length="574" mass="62669">MPAPQITTPDLTAATRASRGADTTRGNQHHLKVDGVSHAYGERRVLSDISFTAKTGDRVGLIGENGTGKSTLLRILAGSEAPNAGTIRYPGSVGMLTQELPYPDGTEMSQVLDDAQRSTLQTLQRIEQLGAAFGEHPDDPAIATSYAEALERAEHEQAWAAEARRGDMLTGLGLGGIEPCTRIGRLSGGQRLRLALATVLLKAPHTLLLDEPSNHLDDASAAYLERVLRQWSGIVFVASHDRALLDAVTTRILDLDPVTPITQRTTLQNDDPGAGLGLRAWGMGYSAAREARRAEMERWRARYVAESEEHTALVHEIEVGSREVNRKHESKSESRITRKFYADKDARVTARRARNARVRLETLERDRVRRPPEPLRFRGFAQGPERTTDGTEAVLQAHEVALDARLSPVSFALKPGGRLMLTGPNGAGKSTLLAILAGKLQPSKGSVQRASVVGYLPQEVTFKDSTQTARETYRRAVGTDVAEEYPLAETGLLAVRDQDRPVAALSVGQRRRLALAALVADPPPVLLLDEPTNHLSLTLVEELEEALQSFEGALIIATHDRWLRSRWSGEVLAM</sequence>
<dbReference type="Proteomes" id="UP000503441">
    <property type="component" value="Chromosome"/>
</dbReference>
<dbReference type="Gene3D" id="3.40.50.300">
    <property type="entry name" value="P-loop containing nucleotide triphosphate hydrolases"/>
    <property type="match status" value="2"/>
</dbReference>
<dbReference type="Pfam" id="PF00005">
    <property type="entry name" value="ABC_tran"/>
    <property type="match status" value="2"/>
</dbReference>
<evidence type="ECO:0000256" key="3">
    <source>
        <dbReference type="ARBA" id="ARBA00022840"/>
    </source>
</evidence>